<keyword evidence="2" id="KW-0812">Transmembrane</keyword>
<keyword evidence="2" id="KW-0472">Membrane</keyword>
<sequence length="433" mass="47043">MAWMGKGGARRRERIEALERPEYGWIWKPLLALLVIYLVVTLALGIWWSRTPAPHSVEQVPMERRGDAGGEPAARGAVTVATLASIVETLYDKPGGYLRNDRLPPGLWLDNMPSWERGVLDQARDLARALPSMHPHEVELLEEVVRGLAGDGLDWYRPATESHLVSAVAALDSQLTALGGMQAEGFVPGAGLRRWLADVGVRLDELSLRLASGAGGHQMLRELAIDSEALPEGTPWYRVDNVFFEARGTGWALVQMLEGVQRDQADVLESAGVTERWERLRAELAMTQRRLWSPVVMSGSGFGPFANHTLVMALHVSRARDLVEEITTVLAESAALEAGGDGVTQVPASEPEVVEVTRDAQAAPEAADQQEAEQSEANEEEANQEEAGQEEAGQEETGQEEAGQEETGQEEAGQEEAGQDEAGQEEPAPQASE</sequence>
<comment type="caution">
    <text evidence="3">The sequence shown here is derived from an EMBL/GenBank/DDBJ whole genome shotgun (WGS) entry which is preliminary data.</text>
</comment>
<keyword evidence="2" id="KW-1133">Transmembrane helix</keyword>
<name>A0A7X5ARY2_9GAMM</name>
<protein>
    <submittedName>
        <fullName evidence="3">DUF2333 family protein</fullName>
    </submittedName>
</protein>
<evidence type="ECO:0000313" key="3">
    <source>
        <dbReference type="EMBL" id="NAW35586.1"/>
    </source>
</evidence>
<accession>A0A7X5ARY2</accession>
<feature type="transmembrane region" description="Helical" evidence="2">
    <location>
        <begin position="30"/>
        <end position="48"/>
    </location>
</feature>
<gene>
    <name evidence="3" type="ORF">GRB96_14340</name>
</gene>
<dbReference type="Pfam" id="PF10095">
    <property type="entry name" value="DUF2333"/>
    <property type="match status" value="1"/>
</dbReference>
<organism evidence="3 4">
    <name type="scientific">Halomonas alimentaria</name>
    <dbReference type="NCBI Taxonomy" id="147248"/>
    <lineage>
        <taxon>Bacteria</taxon>
        <taxon>Pseudomonadati</taxon>
        <taxon>Pseudomonadota</taxon>
        <taxon>Gammaproteobacteria</taxon>
        <taxon>Oceanospirillales</taxon>
        <taxon>Halomonadaceae</taxon>
        <taxon>Halomonas</taxon>
    </lineage>
</organism>
<dbReference type="AlphaFoldDB" id="A0A7X5ARY2"/>
<evidence type="ECO:0000256" key="2">
    <source>
        <dbReference type="SAM" id="Phobius"/>
    </source>
</evidence>
<dbReference type="Proteomes" id="UP000487929">
    <property type="component" value="Unassembled WGS sequence"/>
</dbReference>
<reference evidence="3 4" key="1">
    <citation type="submission" date="2019-12" db="EMBL/GenBank/DDBJ databases">
        <title>Draft genome sequencing of Halomonas alimentaria DSM 15356.</title>
        <authorList>
            <person name="Pandiyan K."/>
            <person name="Kushwaha P."/>
            <person name="Gowdham M."/>
            <person name="Chakdar H."/>
            <person name="Singh A."/>
            <person name="Kumar M."/>
            <person name="Saxena A.K."/>
        </authorList>
    </citation>
    <scope>NUCLEOTIDE SEQUENCE [LARGE SCALE GENOMIC DNA]</scope>
    <source>
        <strain evidence="3 4">DSM 15356</strain>
    </source>
</reference>
<feature type="compositionally biased region" description="Acidic residues" evidence="1">
    <location>
        <begin position="368"/>
        <end position="424"/>
    </location>
</feature>
<dbReference type="EMBL" id="WUTT01000001">
    <property type="protein sequence ID" value="NAW35586.1"/>
    <property type="molecule type" value="Genomic_DNA"/>
</dbReference>
<keyword evidence="4" id="KW-1185">Reference proteome</keyword>
<evidence type="ECO:0000256" key="1">
    <source>
        <dbReference type="SAM" id="MobiDB-lite"/>
    </source>
</evidence>
<dbReference type="OrthoDB" id="5821246at2"/>
<proteinExistence type="predicted"/>
<feature type="region of interest" description="Disordered" evidence="1">
    <location>
        <begin position="353"/>
        <end position="433"/>
    </location>
</feature>
<evidence type="ECO:0000313" key="4">
    <source>
        <dbReference type="Proteomes" id="UP000487929"/>
    </source>
</evidence>
<dbReference type="RefSeq" id="WP_161432754.1">
    <property type="nucleotide sequence ID" value="NZ_WUTT01000001.1"/>
</dbReference>
<dbReference type="InterPro" id="IPR016936">
    <property type="entry name" value="UCP029693"/>
</dbReference>